<feature type="domain" description="Yip1" evidence="6">
    <location>
        <begin position="14"/>
        <end position="179"/>
    </location>
</feature>
<feature type="transmembrane region" description="Helical" evidence="5">
    <location>
        <begin position="164"/>
        <end position="191"/>
    </location>
</feature>
<reference evidence="7" key="1">
    <citation type="submission" date="2021-07" db="EMBL/GenBank/DDBJ databases">
        <title>Roseobacter insulae sp. nov., isolated from a tidal flat.</title>
        <authorList>
            <person name="Park S."/>
            <person name="Yoon J.-H."/>
        </authorList>
    </citation>
    <scope>NUCLEOTIDE SEQUENCE</scope>
    <source>
        <strain evidence="7">YSTF-M11</strain>
    </source>
</reference>
<feature type="transmembrane region" description="Helical" evidence="5">
    <location>
        <begin position="34"/>
        <end position="59"/>
    </location>
</feature>
<accession>A0A9X1K2U1</accession>
<sequence length="197" mass="20992">MTTTVDWPQLTLLTLRDPKAAAAEIMSWQLPRDALWMAAIVVAIAGTIMSTLTNFVMPLPEPFTDLFPNPIMLFLAMAGGFVLTVNVLFWTGRAIGGSGDLNDLLALLVWMQALRATAQLLILICVLVTPFLTGFLVLLVGIATIWVFLNFLSVGLQLNSLLKAVLVVFAAALALSLGVSLLLSMIGVSAIGVPANV</sequence>
<proteinExistence type="predicted"/>
<evidence type="ECO:0000259" key="6">
    <source>
        <dbReference type="Pfam" id="PF04893"/>
    </source>
</evidence>
<dbReference type="InterPro" id="IPR006977">
    <property type="entry name" value="Yip1_dom"/>
</dbReference>
<feature type="transmembrane region" description="Helical" evidence="5">
    <location>
        <begin position="135"/>
        <end position="152"/>
    </location>
</feature>
<protein>
    <submittedName>
        <fullName evidence="7">YIP1 family protein</fullName>
    </submittedName>
</protein>
<evidence type="ECO:0000256" key="1">
    <source>
        <dbReference type="ARBA" id="ARBA00004141"/>
    </source>
</evidence>
<gene>
    <name evidence="7" type="ORF">KX928_14000</name>
</gene>
<comment type="caution">
    <text evidence="7">The sequence shown here is derived from an EMBL/GenBank/DDBJ whole genome shotgun (WGS) entry which is preliminary data.</text>
</comment>
<evidence type="ECO:0000256" key="3">
    <source>
        <dbReference type="ARBA" id="ARBA00022989"/>
    </source>
</evidence>
<keyword evidence="3 5" id="KW-1133">Transmembrane helix</keyword>
<dbReference type="AlphaFoldDB" id="A0A9X1K2U1"/>
<organism evidence="7 8">
    <name type="scientific">Roseobacter insulae</name>
    <dbReference type="NCBI Taxonomy" id="2859783"/>
    <lineage>
        <taxon>Bacteria</taxon>
        <taxon>Pseudomonadati</taxon>
        <taxon>Pseudomonadota</taxon>
        <taxon>Alphaproteobacteria</taxon>
        <taxon>Rhodobacterales</taxon>
        <taxon>Roseobacteraceae</taxon>
        <taxon>Roseobacter</taxon>
    </lineage>
</organism>
<keyword evidence="8" id="KW-1185">Reference proteome</keyword>
<keyword evidence="2 5" id="KW-0812">Transmembrane</keyword>
<evidence type="ECO:0000313" key="8">
    <source>
        <dbReference type="Proteomes" id="UP001138661"/>
    </source>
</evidence>
<evidence type="ECO:0000313" key="7">
    <source>
        <dbReference type="EMBL" id="MBW4708898.1"/>
    </source>
</evidence>
<evidence type="ECO:0000256" key="4">
    <source>
        <dbReference type="ARBA" id="ARBA00023136"/>
    </source>
</evidence>
<keyword evidence="4 5" id="KW-0472">Membrane</keyword>
<name>A0A9X1K2U1_9RHOB</name>
<evidence type="ECO:0000256" key="2">
    <source>
        <dbReference type="ARBA" id="ARBA00022692"/>
    </source>
</evidence>
<dbReference type="RefSeq" id="WP_219503649.1">
    <property type="nucleotide sequence ID" value="NZ_JAHXDN010000003.1"/>
</dbReference>
<dbReference type="EMBL" id="JAHXDN010000003">
    <property type="protein sequence ID" value="MBW4708898.1"/>
    <property type="molecule type" value="Genomic_DNA"/>
</dbReference>
<dbReference type="Proteomes" id="UP001138661">
    <property type="component" value="Unassembled WGS sequence"/>
</dbReference>
<dbReference type="GO" id="GO:0016020">
    <property type="term" value="C:membrane"/>
    <property type="evidence" value="ECO:0007669"/>
    <property type="project" value="UniProtKB-SubCell"/>
</dbReference>
<dbReference type="Pfam" id="PF04893">
    <property type="entry name" value="Yip1"/>
    <property type="match status" value="1"/>
</dbReference>
<feature type="transmembrane region" description="Helical" evidence="5">
    <location>
        <begin position="71"/>
        <end position="92"/>
    </location>
</feature>
<evidence type="ECO:0000256" key="5">
    <source>
        <dbReference type="SAM" id="Phobius"/>
    </source>
</evidence>
<comment type="subcellular location">
    <subcellularLocation>
        <location evidence="1">Membrane</location>
        <topology evidence="1">Multi-pass membrane protein</topology>
    </subcellularLocation>
</comment>